<organism evidence="1 2">
    <name type="scientific">Acaulospora morrowiae</name>
    <dbReference type="NCBI Taxonomy" id="94023"/>
    <lineage>
        <taxon>Eukaryota</taxon>
        <taxon>Fungi</taxon>
        <taxon>Fungi incertae sedis</taxon>
        <taxon>Mucoromycota</taxon>
        <taxon>Glomeromycotina</taxon>
        <taxon>Glomeromycetes</taxon>
        <taxon>Diversisporales</taxon>
        <taxon>Acaulosporaceae</taxon>
        <taxon>Acaulospora</taxon>
    </lineage>
</organism>
<dbReference type="AlphaFoldDB" id="A0A9N8VYA1"/>
<dbReference type="Proteomes" id="UP000789342">
    <property type="component" value="Unassembled WGS sequence"/>
</dbReference>
<keyword evidence="2" id="KW-1185">Reference proteome</keyword>
<comment type="caution">
    <text evidence="1">The sequence shown here is derived from an EMBL/GenBank/DDBJ whole genome shotgun (WGS) entry which is preliminary data.</text>
</comment>
<evidence type="ECO:0000313" key="2">
    <source>
        <dbReference type="Proteomes" id="UP000789342"/>
    </source>
</evidence>
<evidence type="ECO:0000313" key="1">
    <source>
        <dbReference type="EMBL" id="CAG8470639.1"/>
    </source>
</evidence>
<sequence>MSDDYLDKFLKDLNITWLTSHKNKNLPINIYKGNILLSDNRQLLLQMYS</sequence>
<proteinExistence type="predicted"/>
<protein>
    <submittedName>
        <fullName evidence="1">12583_t:CDS:1</fullName>
    </submittedName>
</protein>
<gene>
    <name evidence="1" type="ORF">AMORRO_LOCUS1839</name>
</gene>
<name>A0A9N8VYA1_9GLOM</name>
<accession>A0A9N8VYA1</accession>
<reference evidence="1" key="1">
    <citation type="submission" date="2021-06" db="EMBL/GenBank/DDBJ databases">
        <authorList>
            <person name="Kallberg Y."/>
            <person name="Tangrot J."/>
            <person name="Rosling A."/>
        </authorList>
    </citation>
    <scope>NUCLEOTIDE SEQUENCE</scope>
    <source>
        <strain evidence="1">CL551</strain>
    </source>
</reference>
<dbReference type="EMBL" id="CAJVPV010000712">
    <property type="protein sequence ID" value="CAG8470639.1"/>
    <property type="molecule type" value="Genomic_DNA"/>
</dbReference>